<dbReference type="SUPFAM" id="SSF56112">
    <property type="entry name" value="Protein kinase-like (PK-like)"/>
    <property type="match status" value="1"/>
</dbReference>
<dbReference type="HOGENOM" id="CLU_2413883_0_0_1"/>
<name>C1GYB0_PARBA</name>
<dbReference type="KEGG" id="pbl:PAAG_03064"/>
<dbReference type="Proteomes" id="UP000002059">
    <property type="component" value="Partially assembled WGS sequence"/>
</dbReference>
<dbReference type="VEuPathDB" id="FungiDB:PAAG_03064"/>
<gene>
    <name evidence="1" type="ORF">PAAG_03064</name>
</gene>
<evidence type="ECO:0000313" key="2">
    <source>
        <dbReference type="Proteomes" id="UP000002059"/>
    </source>
</evidence>
<dbReference type="InterPro" id="IPR011009">
    <property type="entry name" value="Kinase-like_dom_sf"/>
</dbReference>
<protein>
    <recommendedName>
        <fullName evidence="3">Protein kinase domain-containing protein</fullName>
    </recommendedName>
</protein>
<keyword evidence="2" id="KW-1185">Reference proteome</keyword>
<organism evidence="1 2">
    <name type="scientific">Paracoccidioides lutzii (strain ATCC MYA-826 / Pb01)</name>
    <name type="common">Paracoccidioides brasiliensis</name>
    <dbReference type="NCBI Taxonomy" id="502779"/>
    <lineage>
        <taxon>Eukaryota</taxon>
        <taxon>Fungi</taxon>
        <taxon>Dikarya</taxon>
        <taxon>Ascomycota</taxon>
        <taxon>Pezizomycotina</taxon>
        <taxon>Eurotiomycetes</taxon>
        <taxon>Eurotiomycetidae</taxon>
        <taxon>Onygenales</taxon>
        <taxon>Ajellomycetaceae</taxon>
        <taxon>Paracoccidioides</taxon>
    </lineage>
</organism>
<proteinExistence type="predicted"/>
<dbReference type="GeneID" id="9097714"/>
<dbReference type="EMBL" id="KN293999">
    <property type="protein sequence ID" value="EEH41501.2"/>
    <property type="molecule type" value="Genomic_DNA"/>
</dbReference>
<dbReference type="AlphaFoldDB" id="C1GYB0"/>
<dbReference type="RefSeq" id="XP_015702043.1">
    <property type="nucleotide sequence ID" value="XM_015844837.1"/>
</dbReference>
<evidence type="ECO:0000313" key="1">
    <source>
        <dbReference type="EMBL" id="EEH41501.2"/>
    </source>
</evidence>
<dbReference type="OrthoDB" id="4185642at2759"/>
<reference evidence="1 2" key="1">
    <citation type="journal article" date="2011" name="PLoS Genet.">
        <title>Comparative genomic analysis of human fungal pathogens causing paracoccidioidomycosis.</title>
        <authorList>
            <person name="Desjardins C.A."/>
            <person name="Champion M.D."/>
            <person name="Holder J.W."/>
            <person name="Muszewska A."/>
            <person name="Goldberg J."/>
            <person name="Bailao A.M."/>
            <person name="Brigido M.M."/>
            <person name="Ferreira M.E."/>
            <person name="Garcia A.M."/>
            <person name="Grynberg M."/>
            <person name="Gujja S."/>
            <person name="Heiman D.I."/>
            <person name="Henn M.R."/>
            <person name="Kodira C.D."/>
            <person name="Leon-Narvaez H."/>
            <person name="Longo L.V."/>
            <person name="Ma L.J."/>
            <person name="Malavazi I."/>
            <person name="Matsuo A.L."/>
            <person name="Morais F.V."/>
            <person name="Pereira M."/>
            <person name="Rodriguez-Brito S."/>
            <person name="Sakthikumar S."/>
            <person name="Salem-Izacc S.M."/>
            <person name="Sykes S.M."/>
            <person name="Teixeira M.M."/>
            <person name="Vallejo M.C."/>
            <person name="Walter M.E."/>
            <person name="Yandava C."/>
            <person name="Young S."/>
            <person name="Zeng Q."/>
            <person name="Zucker J."/>
            <person name="Felipe M.S."/>
            <person name="Goldman G.H."/>
            <person name="Haas B.J."/>
            <person name="McEwen J.G."/>
            <person name="Nino-Vega G."/>
            <person name="Puccia R."/>
            <person name="San-Blas G."/>
            <person name="Soares C.M."/>
            <person name="Birren B.W."/>
            <person name="Cuomo C.A."/>
        </authorList>
    </citation>
    <scope>NUCLEOTIDE SEQUENCE [LARGE SCALE GENOMIC DNA]</scope>
    <source>
        <strain evidence="2">ATCC MYA-826 / Pb01</strain>
    </source>
</reference>
<sequence length="92" mass="10847">MEMIYPHNFTKDRGEALIRGIREIHRALVLHCDTKPRNMMIVRNDPERVVCFTERQRGYIEDEELMVSQLADSLEADHAQGEIAETYLYYCT</sequence>
<accession>C1GYB0</accession>
<evidence type="ECO:0008006" key="3">
    <source>
        <dbReference type="Google" id="ProtNLM"/>
    </source>
</evidence>